<keyword evidence="1" id="KW-0472">Membrane</keyword>
<dbReference type="Pfam" id="PF11391">
    <property type="entry name" value="DUF2798"/>
    <property type="match status" value="1"/>
</dbReference>
<protein>
    <submittedName>
        <fullName evidence="2">Uncharacterized protein DUF2798</fullName>
    </submittedName>
</protein>
<dbReference type="InterPro" id="IPR021529">
    <property type="entry name" value="DUF2798"/>
</dbReference>
<feature type="transmembrane region" description="Helical" evidence="1">
    <location>
        <begin position="47"/>
        <end position="68"/>
    </location>
</feature>
<comment type="caution">
    <text evidence="2">The sequence shown here is derived from an EMBL/GenBank/DDBJ whole genome shotgun (WGS) entry which is preliminary data.</text>
</comment>
<feature type="transmembrane region" description="Helical" evidence="1">
    <location>
        <begin position="20"/>
        <end position="41"/>
    </location>
</feature>
<organism evidence="2 3">
    <name type="scientific">Nocardia fluminea</name>
    <dbReference type="NCBI Taxonomy" id="134984"/>
    <lineage>
        <taxon>Bacteria</taxon>
        <taxon>Bacillati</taxon>
        <taxon>Actinomycetota</taxon>
        <taxon>Actinomycetes</taxon>
        <taxon>Mycobacteriales</taxon>
        <taxon>Nocardiaceae</taxon>
        <taxon>Nocardia</taxon>
    </lineage>
</organism>
<keyword evidence="1" id="KW-1133">Transmembrane helix</keyword>
<evidence type="ECO:0000256" key="1">
    <source>
        <dbReference type="SAM" id="Phobius"/>
    </source>
</evidence>
<dbReference type="AlphaFoldDB" id="A0A2N3VHK9"/>
<evidence type="ECO:0000313" key="3">
    <source>
        <dbReference type="Proteomes" id="UP000233766"/>
    </source>
</evidence>
<accession>A0A2N3VHK9</accession>
<keyword evidence="1" id="KW-0812">Transmembrane</keyword>
<dbReference type="EMBL" id="PJMW01000002">
    <property type="protein sequence ID" value="PKV81128.1"/>
    <property type="molecule type" value="Genomic_DNA"/>
</dbReference>
<proteinExistence type="predicted"/>
<name>A0A2N3VHK9_9NOCA</name>
<dbReference type="Proteomes" id="UP000233766">
    <property type="component" value="Unassembled WGS sequence"/>
</dbReference>
<sequence>MTVYGATMSSFKLRARAAGVVLPLRLSLLMTCLVSLISTLMSDSVNAVLWLRSWPIAFPIPLLVLPIVRRPTALLVRPARP</sequence>
<keyword evidence="3" id="KW-1185">Reference proteome</keyword>
<gene>
    <name evidence="2" type="ORF">ATK86_5586</name>
</gene>
<reference evidence="2 3" key="1">
    <citation type="submission" date="2017-12" db="EMBL/GenBank/DDBJ databases">
        <title>Sequencing the genomes of 1000 Actinobacteria strains.</title>
        <authorList>
            <person name="Klenk H.-P."/>
        </authorList>
    </citation>
    <scope>NUCLEOTIDE SEQUENCE [LARGE SCALE GENOMIC DNA]</scope>
    <source>
        <strain evidence="2 3">DSM 44489</strain>
    </source>
</reference>
<evidence type="ECO:0000313" key="2">
    <source>
        <dbReference type="EMBL" id="PKV81128.1"/>
    </source>
</evidence>